<gene>
    <name evidence="3" type="ORF">CAL29_11010</name>
</gene>
<feature type="signal peptide" evidence="2">
    <location>
        <begin position="1"/>
        <end position="33"/>
    </location>
</feature>
<sequence>MQSWQRNRRTFLKSAAGLALAPALPLMPRVAHAAGGDVVVGTWGGDYQNFLQQFIGPTATQLGLNVVFDTGNAVPRMTKLKAEKNSRRGSMDVALLGDLDMYDVARSACLHDVSAKEVPNLANVYDQFKTPYSIPHIFSAMVLVYNREKFKTPPDSCNVALDPAYKGRMGFSDILFNFNGIFVGLAAGGGAGSFEPGKKFLAELVKNQPRVYPSNEAVAAAFKSGEIWMACMWKARALQWRDAGLPLEFVIPKEGAIPVTFEGGLARNSRNAENGWKYLNAMLEPAGQLQFAKAMGYAPTVHNAQLPPDLQARVGFTEDEIKRIHKFDLKALVDSKSDFLDYWNKEFKAKL</sequence>
<organism evidence="3 4">
    <name type="scientific">Bordetella genomosp. 10</name>
    <dbReference type="NCBI Taxonomy" id="1416804"/>
    <lineage>
        <taxon>Bacteria</taxon>
        <taxon>Pseudomonadati</taxon>
        <taxon>Pseudomonadota</taxon>
        <taxon>Betaproteobacteria</taxon>
        <taxon>Burkholderiales</taxon>
        <taxon>Alcaligenaceae</taxon>
        <taxon>Bordetella</taxon>
    </lineage>
</organism>
<proteinExistence type="predicted"/>
<keyword evidence="4" id="KW-1185">Reference proteome</keyword>
<name>A0A261S9M0_9BORD</name>
<dbReference type="GO" id="GO:0030976">
    <property type="term" value="F:thiamine pyrophosphate binding"/>
    <property type="evidence" value="ECO:0007669"/>
    <property type="project" value="TreeGrafter"/>
</dbReference>
<dbReference type="PANTHER" id="PTHR30006:SF2">
    <property type="entry name" value="ABC TRANSPORTER SUBSTRATE-BINDING PROTEIN"/>
    <property type="match status" value="1"/>
</dbReference>
<dbReference type="Pfam" id="PF13416">
    <property type="entry name" value="SBP_bac_8"/>
    <property type="match status" value="1"/>
</dbReference>
<evidence type="ECO:0000313" key="3">
    <source>
        <dbReference type="EMBL" id="OZI34079.1"/>
    </source>
</evidence>
<reference evidence="4" key="1">
    <citation type="submission" date="2017-05" db="EMBL/GenBank/DDBJ databases">
        <title>Complete and WGS of Bordetella genogroups.</title>
        <authorList>
            <person name="Spilker T."/>
            <person name="Lipuma J."/>
        </authorList>
    </citation>
    <scope>NUCLEOTIDE SEQUENCE [LARGE SCALE GENOMIC DNA]</scope>
    <source>
        <strain evidence="4">AU16122</strain>
    </source>
</reference>
<dbReference type="RefSeq" id="WP_094853082.1">
    <property type="nucleotide sequence ID" value="NZ_NEVM01000002.1"/>
</dbReference>
<dbReference type="SUPFAM" id="SSF53850">
    <property type="entry name" value="Periplasmic binding protein-like II"/>
    <property type="match status" value="1"/>
</dbReference>
<feature type="chain" id="PRO_5012221438" evidence="2">
    <location>
        <begin position="34"/>
        <end position="351"/>
    </location>
</feature>
<evidence type="ECO:0000256" key="2">
    <source>
        <dbReference type="SAM" id="SignalP"/>
    </source>
</evidence>
<dbReference type="GO" id="GO:0030975">
    <property type="term" value="F:thiamine binding"/>
    <property type="evidence" value="ECO:0007669"/>
    <property type="project" value="TreeGrafter"/>
</dbReference>
<accession>A0A261S9M0</accession>
<dbReference type="InterPro" id="IPR006059">
    <property type="entry name" value="SBP"/>
</dbReference>
<dbReference type="EMBL" id="NEVM01000002">
    <property type="protein sequence ID" value="OZI34079.1"/>
    <property type="molecule type" value="Genomic_DNA"/>
</dbReference>
<dbReference type="GO" id="GO:0030288">
    <property type="term" value="C:outer membrane-bounded periplasmic space"/>
    <property type="evidence" value="ECO:0007669"/>
    <property type="project" value="TreeGrafter"/>
</dbReference>
<dbReference type="InterPro" id="IPR006311">
    <property type="entry name" value="TAT_signal"/>
</dbReference>
<evidence type="ECO:0000313" key="4">
    <source>
        <dbReference type="Proteomes" id="UP000216020"/>
    </source>
</evidence>
<evidence type="ECO:0000256" key="1">
    <source>
        <dbReference type="ARBA" id="ARBA00022729"/>
    </source>
</evidence>
<dbReference type="Gene3D" id="3.40.190.10">
    <property type="entry name" value="Periplasmic binding protein-like II"/>
    <property type="match status" value="2"/>
</dbReference>
<dbReference type="PROSITE" id="PS51318">
    <property type="entry name" value="TAT"/>
    <property type="match status" value="1"/>
</dbReference>
<keyword evidence="1 2" id="KW-0732">Signal</keyword>
<protein>
    <submittedName>
        <fullName evidence="3">ABC transporter substrate-binding protein</fullName>
    </submittedName>
</protein>
<dbReference type="GO" id="GO:0015888">
    <property type="term" value="P:thiamine transport"/>
    <property type="evidence" value="ECO:0007669"/>
    <property type="project" value="TreeGrafter"/>
</dbReference>
<dbReference type="PANTHER" id="PTHR30006">
    <property type="entry name" value="THIAMINE-BINDING PERIPLASMIC PROTEIN-RELATED"/>
    <property type="match status" value="1"/>
</dbReference>
<dbReference type="OrthoDB" id="9155688at2"/>
<comment type="caution">
    <text evidence="3">The sequence shown here is derived from an EMBL/GenBank/DDBJ whole genome shotgun (WGS) entry which is preliminary data.</text>
</comment>
<dbReference type="AlphaFoldDB" id="A0A261S9M0"/>
<dbReference type="Proteomes" id="UP000216020">
    <property type="component" value="Unassembled WGS sequence"/>
</dbReference>